<reference evidence="6" key="1">
    <citation type="submission" date="2018-08" db="EMBL/GenBank/DDBJ databases">
        <authorList>
            <person name="Kim S.-J."/>
            <person name="Jung G.-Y."/>
        </authorList>
    </citation>
    <scope>NUCLEOTIDE SEQUENCE [LARGE SCALE GENOMIC DNA]</scope>
    <source>
        <strain evidence="6">GY_H</strain>
    </source>
</reference>
<keyword evidence="5" id="KW-0808">Transferase</keyword>
<feature type="modified residue" description="N6-(pyridoxal phosphate)lysine" evidence="3">
    <location>
        <position position="197"/>
    </location>
</feature>
<gene>
    <name evidence="5" type="ORF">DXH78_00325</name>
</gene>
<dbReference type="Proteomes" id="UP000263993">
    <property type="component" value="Unassembled WGS sequence"/>
</dbReference>
<accession>A0A371B6G9</accession>
<dbReference type="OrthoDB" id="9768668at2"/>
<evidence type="ECO:0000256" key="1">
    <source>
        <dbReference type="ARBA" id="ARBA00037999"/>
    </source>
</evidence>
<dbReference type="SUPFAM" id="SSF53383">
    <property type="entry name" value="PLP-dependent transferases"/>
    <property type="match status" value="1"/>
</dbReference>
<evidence type="ECO:0000313" key="5">
    <source>
        <dbReference type="EMBL" id="RDV03170.1"/>
    </source>
</evidence>
<keyword evidence="5" id="KW-0032">Aminotransferase</keyword>
<protein>
    <submittedName>
        <fullName evidence="5">DegT/DnrJ/EryC1/StrS family aminotransferase</fullName>
    </submittedName>
</protein>
<comment type="caution">
    <text evidence="5">The sequence shown here is derived from an EMBL/GenBank/DDBJ whole genome shotgun (WGS) entry which is preliminary data.</text>
</comment>
<dbReference type="GO" id="GO:0000271">
    <property type="term" value="P:polysaccharide biosynthetic process"/>
    <property type="evidence" value="ECO:0007669"/>
    <property type="project" value="TreeGrafter"/>
</dbReference>
<dbReference type="InterPro" id="IPR000653">
    <property type="entry name" value="DegT/StrS_aminotransferase"/>
</dbReference>
<keyword evidence="6" id="KW-1185">Reference proteome</keyword>
<evidence type="ECO:0000313" key="6">
    <source>
        <dbReference type="Proteomes" id="UP000263993"/>
    </source>
</evidence>
<organism evidence="5 6">
    <name type="scientific">Undibacter mobilis</name>
    <dbReference type="NCBI Taxonomy" id="2292256"/>
    <lineage>
        <taxon>Bacteria</taxon>
        <taxon>Pseudomonadati</taxon>
        <taxon>Pseudomonadota</taxon>
        <taxon>Alphaproteobacteria</taxon>
        <taxon>Hyphomicrobiales</taxon>
        <taxon>Nitrobacteraceae</taxon>
        <taxon>Undibacter</taxon>
    </lineage>
</organism>
<dbReference type="EMBL" id="QRGO01000001">
    <property type="protein sequence ID" value="RDV03170.1"/>
    <property type="molecule type" value="Genomic_DNA"/>
</dbReference>
<name>A0A371B6G9_9BRAD</name>
<feature type="active site" description="Proton acceptor" evidence="2">
    <location>
        <position position="197"/>
    </location>
</feature>
<dbReference type="Gene3D" id="3.40.640.10">
    <property type="entry name" value="Type I PLP-dependent aspartate aminotransferase-like (Major domain)"/>
    <property type="match status" value="1"/>
</dbReference>
<comment type="similarity">
    <text evidence="1 4">Belongs to the DegT/DnrJ/EryC1 family.</text>
</comment>
<evidence type="ECO:0000256" key="4">
    <source>
        <dbReference type="RuleBase" id="RU004508"/>
    </source>
</evidence>
<proteinExistence type="inferred from homology"/>
<dbReference type="AlphaFoldDB" id="A0A371B6G9"/>
<dbReference type="GO" id="GO:0008483">
    <property type="term" value="F:transaminase activity"/>
    <property type="evidence" value="ECO:0007669"/>
    <property type="project" value="UniProtKB-KW"/>
</dbReference>
<dbReference type="InterPro" id="IPR015424">
    <property type="entry name" value="PyrdxlP-dep_Trfase"/>
</dbReference>
<dbReference type="Pfam" id="PF01041">
    <property type="entry name" value="DegT_DnrJ_EryC1"/>
    <property type="match status" value="1"/>
</dbReference>
<dbReference type="Gene3D" id="3.90.1150.10">
    <property type="entry name" value="Aspartate Aminotransferase, domain 1"/>
    <property type="match status" value="1"/>
</dbReference>
<sequence>MCHDPRGILMATRSYSGAQPYFPDEDRAEIMAAVEDILVSGSMTQGPYLKRFEAAAAEMAGTRYALGVNSGGTALEIALEAVNVKGKDVIVPTETFVATANSVVRAGGRPIFADLRLNDLAISESTIAAVKTPNTAAVIIVHMFGLMSSEIAAIQDYCRKEGLVLIEDAAHAHGASFCGRPAGSLGQIGCFSYYATKVLTTGEGGVITTSDDRLAEQVRRIRDHGRQTGGSVFDYAGNNFRLAEIPAAIGVVQQRRLAEIVAHRRRIAAVYRNILHNAPYMYLVDPVPHDEHSYWRYAILLDKGIDRQTVQRVLLDQINARVTWMYEPLCHQQPLYAHQAENAVSLPVAESVVGRLINLPTHSYIDEQGATDIAHTLYDCVAGLARHA</sequence>
<dbReference type="PANTHER" id="PTHR30244">
    <property type="entry name" value="TRANSAMINASE"/>
    <property type="match status" value="1"/>
</dbReference>
<keyword evidence="3 4" id="KW-0663">Pyridoxal phosphate</keyword>
<evidence type="ECO:0000256" key="2">
    <source>
        <dbReference type="PIRSR" id="PIRSR000390-1"/>
    </source>
</evidence>
<dbReference type="GO" id="GO:0030170">
    <property type="term" value="F:pyridoxal phosphate binding"/>
    <property type="evidence" value="ECO:0007669"/>
    <property type="project" value="TreeGrafter"/>
</dbReference>
<dbReference type="CDD" id="cd00616">
    <property type="entry name" value="AHBA_syn"/>
    <property type="match status" value="1"/>
</dbReference>
<dbReference type="InterPro" id="IPR015421">
    <property type="entry name" value="PyrdxlP-dep_Trfase_major"/>
</dbReference>
<dbReference type="InterPro" id="IPR015422">
    <property type="entry name" value="PyrdxlP-dep_Trfase_small"/>
</dbReference>
<dbReference type="PANTHER" id="PTHR30244:SF34">
    <property type="entry name" value="DTDP-4-AMINO-4,6-DIDEOXYGALACTOSE TRANSAMINASE"/>
    <property type="match status" value="1"/>
</dbReference>
<dbReference type="PIRSF" id="PIRSF000390">
    <property type="entry name" value="PLP_StrS"/>
    <property type="match status" value="1"/>
</dbReference>
<evidence type="ECO:0000256" key="3">
    <source>
        <dbReference type="PIRSR" id="PIRSR000390-2"/>
    </source>
</evidence>